<evidence type="ECO:0000256" key="5">
    <source>
        <dbReference type="SAM" id="MobiDB-lite"/>
    </source>
</evidence>
<feature type="region of interest" description="Disordered" evidence="5">
    <location>
        <begin position="33"/>
        <end position="63"/>
    </location>
</feature>
<evidence type="ECO:0000256" key="4">
    <source>
        <dbReference type="ARBA" id="ARBA00023136"/>
    </source>
</evidence>
<dbReference type="GO" id="GO:0016020">
    <property type="term" value="C:membrane"/>
    <property type="evidence" value="ECO:0007669"/>
    <property type="project" value="UniProtKB-SubCell"/>
</dbReference>
<dbReference type="PANTHER" id="PTHR11132">
    <property type="entry name" value="SOLUTE CARRIER FAMILY 35"/>
    <property type="match status" value="1"/>
</dbReference>
<dbReference type="InterPro" id="IPR050186">
    <property type="entry name" value="TPT_transporter"/>
</dbReference>
<feature type="transmembrane region" description="Helical" evidence="6">
    <location>
        <begin position="263"/>
        <end position="281"/>
    </location>
</feature>
<feature type="transmembrane region" description="Helical" evidence="6">
    <location>
        <begin position="107"/>
        <end position="131"/>
    </location>
</feature>
<sequence length="385" mass="42232">MKKSQSGPDYGLVYQHTNGFQMETEAKPLLPTHAQASTTARHSQQSGGGRASSKGHAPVSSSVTIRTDRTTIAASRAAIISGVLYSVSSAALTLLNKKVLVHYDFTAVHVLLCFHCALSVVLVQACSLLGWAEVEPLSWELVRIWMPVNLIFVAMLATNFYALQLVGVGMVSVLKNMSNLFIICGDYVFFQRTYSWHVWACLVLMIGSVFGGGVTDTQFSWVGYSWQMVNNVFTAGYALYLSRVTERVSTATHDHKPLNQMSMVYYNNMLSLPLTLLLVLLHAEFVGFWKQEALYQPSFQALAVLSGLCGFAISLSSIWFVSLTTATFYSLVGSFNKVVVAAVGIWWFGESTELRNLASIAAGLIAGTLLPFVKMRSSARSRTTQ</sequence>
<dbReference type="Pfam" id="PF03151">
    <property type="entry name" value="TPT"/>
    <property type="match status" value="1"/>
</dbReference>
<feature type="transmembrane region" description="Helical" evidence="6">
    <location>
        <begin position="301"/>
        <end position="321"/>
    </location>
</feature>
<dbReference type="STRING" id="3088.A0A383VXM8"/>
<feature type="transmembrane region" description="Helical" evidence="6">
    <location>
        <begin position="354"/>
        <end position="373"/>
    </location>
</feature>
<dbReference type="SUPFAM" id="SSF103481">
    <property type="entry name" value="Multidrug resistance efflux transporter EmrE"/>
    <property type="match status" value="2"/>
</dbReference>
<dbReference type="EMBL" id="FNXT01000908">
    <property type="protein sequence ID" value="SZX69176.1"/>
    <property type="molecule type" value="Genomic_DNA"/>
</dbReference>
<evidence type="ECO:0000259" key="7">
    <source>
        <dbReference type="Pfam" id="PF03151"/>
    </source>
</evidence>
<keyword evidence="3 6" id="KW-1133">Transmembrane helix</keyword>
<evidence type="ECO:0000256" key="3">
    <source>
        <dbReference type="ARBA" id="ARBA00022989"/>
    </source>
</evidence>
<proteinExistence type="predicted"/>
<feature type="domain" description="Sugar phosphate transporter" evidence="7">
    <location>
        <begin position="82"/>
        <end position="368"/>
    </location>
</feature>
<feature type="transmembrane region" description="Helical" evidence="6">
    <location>
        <begin position="194"/>
        <end position="215"/>
    </location>
</feature>
<keyword evidence="2 6" id="KW-0812">Transmembrane</keyword>
<dbReference type="InterPro" id="IPR037185">
    <property type="entry name" value="EmrE-like"/>
</dbReference>
<organism evidence="8 9">
    <name type="scientific">Tetradesmus obliquus</name>
    <name type="common">Green alga</name>
    <name type="synonym">Acutodesmus obliquus</name>
    <dbReference type="NCBI Taxonomy" id="3088"/>
    <lineage>
        <taxon>Eukaryota</taxon>
        <taxon>Viridiplantae</taxon>
        <taxon>Chlorophyta</taxon>
        <taxon>core chlorophytes</taxon>
        <taxon>Chlorophyceae</taxon>
        <taxon>CS clade</taxon>
        <taxon>Sphaeropleales</taxon>
        <taxon>Scenedesmaceae</taxon>
        <taxon>Tetradesmus</taxon>
    </lineage>
</organism>
<keyword evidence="4 6" id="KW-0472">Membrane</keyword>
<evidence type="ECO:0000256" key="6">
    <source>
        <dbReference type="SAM" id="Phobius"/>
    </source>
</evidence>
<comment type="subcellular location">
    <subcellularLocation>
        <location evidence="1">Membrane</location>
        <topology evidence="1">Multi-pass membrane protein</topology>
    </subcellularLocation>
</comment>
<name>A0A383VXM8_TETOB</name>
<evidence type="ECO:0000256" key="2">
    <source>
        <dbReference type="ARBA" id="ARBA00022692"/>
    </source>
</evidence>
<feature type="transmembrane region" description="Helical" evidence="6">
    <location>
        <begin position="328"/>
        <end position="348"/>
    </location>
</feature>
<feature type="transmembrane region" description="Helical" evidence="6">
    <location>
        <begin position="221"/>
        <end position="242"/>
    </location>
</feature>
<dbReference type="AlphaFoldDB" id="A0A383VXM8"/>
<protein>
    <recommendedName>
        <fullName evidence="7">Sugar phosphate transporter domain-containing protein</fullName>
    </recommendedName>
</protein>
<evidence type="ECO:0000313" key="8">
    <source>
        <dbReference type="EMBL" id="SZX69176.1"/>
    </source>
</evidence>
<evidence type="ECO:0000313" key="9">
    <source>
        <dbReference type="Proteomes" id="UP000256970"/>
    </source>
</evidence>
<dbReference type="Proteomes" id="UP000256970">
    <property type="component" value="Unassembled WGS sequence"/>
</dbReference>
<accession>A0A383VXM8</accession>
<feature type="compositionally biased region" description="Polar residues" evidence="5">
    <location>
        <begin position="34"/>
        <end position="45"/>
    </location>
</feature>
<gene>
    <name evidence="8" type="ORF">BQ4739_LOCUS9472</name>
</gene>
<evidence type="ECO:0000256" key="1">
    <source>
        <dbReference type="ARBA" id="ARBA00004141"/>
    </source>
</evidence>
<reference evidence="8 9" key="1">
    <citation type="submission" date="2016-10" db="EMBL/GenBank/DDBJ databases">
        <authorList>
            <person name="Cai Z."/>
        </authorList>
    </citation>
    <scope>NUCLEOTIDE SEQUENCE [LARGE SCALE GENOMIC DNA]</scope>
</reference>
<dbReference type="InterPro" id="IPR004853">
    <property type="entry name" value="Sugar_P_trans_dom"/>
</dbReference>
<keyword evidence="9" id="KW-1185">Reference proteome</keyword>
<feature type="transmembrane region" description="Helical" evidence="6">
    <location>
        <begin position="151"/>
        <end position="174"/>
    </location>
</feature>